<reference evidence="9 10" key="1">
    <citation type="submission" date="2018-11" db="EMBL/GenBank/DDBJ databases">
        <title>Novel bacteria species description.</title>
        <authorList>
            <person name="Han J.-H."/>
        </authorList>
    </citation>
    <scope>NUCLEOTIDE SEQUENCE [LARGE SCALE GENOMIC DNA]</scope>
    <source>
        <strain evidence="9 10">KCTC23259</strain>
    </source>
</reference>
<dbReference type="InterPro" id="IPR003043">
    <property type="entry name" value="Uropor_MeTrfase_CS"/>
</dbReference>
<comment type="pathway">
    <text evidence="7">Porphyrin-containing compound metabolism; siroheme biosynthesis; precorrin-2 from uroporphyrinogen III: step 1/1.</text>
</comment>
<dbReference type="EMBL" id="RJUF01000003">
    <property type="protein sequence ID" value="MCP9761742.1"/>
    <property type="molecule type" value="Genomic_DNA"/>
</dbReference>
<dbReference type="FunFam" id="3.40.1010.10:FF:000001">
    <property type="entry name" value="Siroheme synthase"/>
    <property type="match status" value="1"/>
</dbReference>
<dbReference type="AlphaFoldDB" id="A0AAE3GZ59"/>
<dbReference type="InterPro" id="IPR000878">
    <property type="entry name" value="4pyrrol_Mease"/>
</dbReference>
<dbReference type="PROSITE" id="PS00839">
    <property type="entry name" value="SUMT_1"/>
    <property type="match status" value="1"/>
</dbReference>
<evidence type="ECO:0000256" key="4">
    <source>
        <dbReference type="ARBA" id="ARBA00022679"/>
    </source>
</evidence>
<evidence type="ECO:0000256" key="2">
    <source>
        <dbReference type="ARBA" id="ARBA00012162"/>
    </source>
</evidence>
<evidence type="ECO:0000313" key="10">
    <source>
        <dbReference type="Proteomes" id="UP001204144"/>
    </source>
</evidence>
<dbReference type="Proteomes" id="UP001204144">
    <property type="component" value="Unassembled WGS sequence"/>
</dbReference>
<dbReference type="GO" id="GO:0019354">
    <property type="term" value="P:siroheme biosynthetic process"/>
    <property type="evidence" value="ECO:0007669"/>
    <property type="project" value="InterPro"/>
</dbReference>
<sequence>MKPKITLVGAGPGDVELITLKGIRALENADVVLYDALANEELLKYTRQDCKHIFVGKRFESHSLTQDQINELLIASAFEYGHAVRLKGGDPIVFGRATEELEHAESFGIETEIISGVSSCIAVPTAQGIPVTKRGLSESFWVMTGHTKAKQLPKDIYLAAQSSATIVILMGLSKLEEIAKIFRSYGKVETPVAIIQNGTCHNERFVIGKIKDIAAKVREENIKQPSVIIIGEVVSLHKEYILQYGSEILCN</sequence>
<dbReference type="GO" id="GO:0004851">
    <property type="term" value="F:uroporphyrin-III C-methyltransferase activity"/>
    <property type="evidence" value="ECO:0007669"/>
    <property type="project" value="UniProtKB-EC"/>
</dbReference>
<evidence type="ECO:0000256" key="3">
    <source>
        <dbReference type="ARBA" id="ARBA00022603"/>
    </source>
</evidence>
<dbReference type="Gene3D" id="3.30.950.10">
    <property type="entry name" value="Methyltransferase, Cobalt-precorrin-4 Transmethylase, Domain 2"/>
    <property type="match status" value="1"/>
</dbReference>
<dbReference type="InterPro" id="IPR035996">
    <property type="entry name" value="4pyrrol_Methylase_sf"/>
</dbReference>
<keyword evidence="10" id="KW-1185">Reference proteome</keyword>
<keyword evidence="5" id="KW-0949">S-adenosyl-L-methionine</keyword>
<dbReference type="NCBIfam" id="TIGR01469">
    <property type="entry name" value="cobA_cysG_Cterm"/>
    <property type="match status" value="1"/>
</dbReference>
<dbReference type="InterPro" id="IPR006366">
    <property type="entry name" value="CobA/CysG_C"/>
</dbReference>
<dbReference type="CDD" id="cd11642">
    <property type="entry name" value="SUMT"/>
    <property type="match status" value="1"/>
</dbReference>
<comment type="similarity">
    <text evidence="1">Belongs to the precorrin methyltransferase family.</text>
</comment>
<proteinExistence type="inferred from homology"/>
<evidence type="ECO:0000256" key="6">
    <source>
        <dbReference type="ARBA" id="ARBA00023244"/>
    </source>
</evidence>
<dbReference type="InterPro" id="IPR050161">
    <property type="entry name" value="Siro_Cobalamin_biosynth"/>
</dbReference>
<dbReference type="PANTHER" id="PTHR45790">
    <property type="entry name" value="SIROHEME SYNTHASE-RELATED"/>
    <property type="match status" value="1"/>
</dbReference>
<accession>A0AAE3GZ59</accession>
<dbReference type="EC" id="2.1.1.107" evidence="2"/>
<dbReference type="Pfam" id="PF00590">
    <property type="entry name" value="TP_methylase"/>
    <property type="match status" value="1"/>
</dbReference>
<feature type="domain" description="Tetrapyrrole methylase" evidence="8">
    <location>
        <begin position="4"/>
        <end position="213"/>
    </location>
</feature>
<keyword evidence="6" id="KW-0627">Porphyrin biosynthesis</keyword>
<evidence type="ECO:0000313" key="9">
    <source>
        <dbReference type="EMBL" id="MCP9761742.1"/>
    </source>
</evidence>
<dbReference type="PANTHER" id="PTHR45790:SF3">
    <property type="entry name" value="S-ADENOSYL-L-METHIONINE-DEPENDENT UROPORPHYRINOGEN III METHYLTRANSFERASE, CHLOROPLASTIC"/>
    <property type="match status" value="1"/>
</dbReference>
<organism evidence="9 10">
    <name type="scientific">Lacihabitans soyangensis</name>
    <dbReference type="NCBI Taxonomy" id="869394"/>
    <lineage>
        <taxon>Bacteria</taxon>
        <taxon>Pseudomonadati</taxon>
        <taxon>Bacteroidota</taxon>
        <taxon>Cytophagia</taxon>
        <taxon>Cytophagales</taxon>
        <taxon>Leadbetterellaceae</taxon>
        <taxon>Lacihabitans</taxon>
    </lineage>
</organism>
<keyword evidence="4 9" id="KW-0808">Transferase</keyword>
<dbReference type="InterPro" id="IPR014777">
    <property type="entry name" value="4pyrrole_Mease_sub1"/>
</dbReference>
<dbReference type="Gene3D" id="3.40.1010.10">
    <property type="entry name" value="Cobalt-precorrin-4 Transmethylase, Domain 1"/>
    <property type="match status" value="1"/>
</dbReference>
<dbReference type="RefSeq" id="WP_255035485.1">
    <property type="nucleotide sequence ID" value="NZ_RJUF01000003.1"/>
</dbReference>
<dbReference type="GO" id="GO:0032259">
    <property type="term" value="P:methylation"/>
    <property type="evidence" value="ECO:0007669"/>
    <property type="project" value="UniProtKB-KW"/>
</dbReference>
<evidence type="ECO:0000256" key="7">
    <source>
        <dbReference type="ARBA" id="ARBA00025705"/>
    </source>
</evidence>
<evidence type="ECO:0000259" key="8">
    <source>
        <dbReference type="Pfam" id="PF00590"/>
    </source>
</evidence>
<name>A0AAE3GZ59_9BACT</name>
<evidence type="ECO:0000256" key="5">
    <source>
        <dbReference type="ARBA" id="ARBA00022691"/>
    </source>
</evidence>
<evidence type="ECO:0000256" key="1">
    <source>
        <dbReference type="ARBA" id="ARBA00005879"/>
    </source>
</evidence>
<dbReference type="SUPFAM" id="SSF53790">
    <property type="entry name" value="Tetrapyrrole methylase"/>
    <property type="match status" value="1"/>
</dbReference>
<dbReference type="NCBIfam" id="NF004790">
    <property type="entry name" value="PRK06136.1"/>
    <property type="match status" value="1"/>
</dbReference>
<gene>
    <name evidence="9" type="primary">cobA</name>
    <name evidence="9" type="ORF">EGI31_02160</name>
</gene>
<comment type="caution">
    <text evidence="9">The sequence shown here is derived from an EMBL/GenBank/DDBJ whole genome shotgun (WGS) entry which is preliminary data.</text>
</comment>
<keyword evidence="3 9" id="KW-0489">Methyltransferase</keyword>
<protein>
    <recommendedName>
        <fullName evidence="2">uroporphyrinogen-III C-methyltransferase</fullName>
        <ecNumber evidence="2">2.1.1.107</ecNumber>
    </recommendedName>
</protein>
<dbReference type="InterPro" id="IPR014776">
    <property type="entry name" value="4pyrrole_Mease_sub2"/>
</dbReference>